<organism evidence="1 2">
    <name type="scientific">Ravibacter arvi</name>
    <dbReference type="NCBI Taxonomy" id="2051041"/>
    <lineage>
        <taxon>Bacteria</taxon>
        <taxon>Pseudomonadati</taxon>
        <taxon>Bacteroidota</taxon>
        <taxon>Cytophagia</taxon>
        <taxon>Cytophagales</taxon>
        <taxon>Spirosomataceae</taxon>
        <taxon>Ravibacter</taxon>
    </lineage>
</organism>
<dbReference type="Proteomes" id="UP001501508">
    <property type="component" value="Unassembled WGS sequence"/>
</dbReference>
<proteinExistence type="predicted"/>
<gene>
    <name evidence="1" type="ORF">GCM10023091_04480</name>
</gene>
<protein>
    <recommendedName>
        <fullName evidence="3">YD repeat-containing protein</fullName>
    </recommendedName>
</protein>
<name>A0ABP8LNT9_9BACT</name>
<keyword evidence="2" id="KW-1185">Reference proteome</keyword>
<sequence length="222" mass="25545">MKLLTGTIARISGRTVTYQLTYDGKNRLSEYSSPEDRYRSKIIYDADDKPVRFEIESDRTVQLFDVVYGENGEPAHAAHKVFDPQKPEEIMESRITYEISGGKIKKMKFSDQSGVVYAYTLIYTGNNLARVTNDAGELMLGWKHGSQKSPYSSARFLYPVIPDLFPLFSSENEIIETTIILPENRPVIFREEYRYDTGGYPTSSVMKDETGNLVHEMEFRYR</sequence>
<comment type="caution">
    <text evidence="1">The sequence shown here is derived from an EMBL/GenBank/DDBJ whole genome shotgun (WGS) entry which is preliminary data.</text>
</comment>
<evidence type="ECO:0008006" key="3">
    <source>
        <dbReference type="Google" id="ProtNLM"/>
    </source>
</evidence>
<dbReference type="EMBL" id="BAABEY010000002">
    <property type="protein sequence ID" value="GAA4432421.1"/>
    <property type="molecule type" value="Genomic_DNA"/>
</dbReference>
<accession>A0ABP8LNT9</accession>
<evidence type="ECO:0000313" key="2">
    <source>
        <dbReference type="Proteomes" id="UP001501508"/>
    </source>
</evidence>
<evidence type="ECO:0000313" key="1">
    <source>
        <dbReference type="EMBL" id="GAA4432421.1"/>
    </source>
</evidence>
<reference evidence="2" key="1">
    <citation type="journal article" date="2019" name="Int. J. Syst. Evol. Microbiol.">
        <title>The Global Catalogue of Microorganisms (GCM) 10K type strain sequencing project: providing services to taxonomists for standard genome sequencing and annotation.</title>
        <authorList>
            <consortium name="The Broad Institute Genomics Platform"/>
            <consortium name="The Broad Institute Genome Sequencing Center for Infectious Disease"/>
            <person name="Wu L."/>
            <person name="Ma J."/>
        </authorList>
    </citation>
    <scope>NUCLEOTIDE SEQUENCE [LARGE SCALE GENOMIC DNA]</scope>
    <source>
        <strain evidence="2">JCM 31920</strain>
    </source>
</reference>